<dbReference type="InterPro" id="IPR013632">
    <property type="entry name" value="Rad51_C"/>
</dbReference>
<evidence type="ECO:0000256" key="3">
    <source>
        <dbReference type="ARBA" id="ARBA00022741"/>
    </source>
</evidence>
<evidence type="ECO:0000256" key="2">
    <source>
        <dbReference type="ARBA" id="ARBA00018143"/>
    </source>
</evidence>
<dbReference type="GO" id="GO:0005524">
    <property type="term" value="F:ATP binding"/>
    <property type="evidence" value="ECO:0007669"/>
    <property type="project" value="UniProtKB-KW"/>
</dbReference>
<dbReference type="Proteomes" id="UP000187822">
    <property type="component" value="Chromosome I"/>
</dbReference>
<reference evidence="13" key="3">
    <citation type="submission" date="2016-06" db="EMBL/GenBank/DDBJ databases">
        <authorList>
            <person name="Toshchakov V.S."/>
        </authorList>
    </citation>
    <scope>NUCLEOTIDE SEQUENCE [LARGE SCALE GENOMIC DNA]</scope>
    <source>
        <strain>PM4 (JCM 30641</strain>
        <strain evidence="13">\VKM B-2940)</strain>
    </source>
</reference>
<dbReference type="InterPro" id="IPR011939">
    <property type="entry name" value="DNA_repair_and_recomb_RadB"/>
</dbReference>
<dbReference type="PROSITE" id="PS50162">
    <property type="entry name" value="RECA_2"/>
    <property type="match status" value="1"/>
</dbReference>
<dbReference type="GO" id="GO:0006281">
    <property type="term" value="P:DNA repair"/>
    <property type="evidence" value="ECO:0007669"/>
    <property type="project" value="InterPro"/>
</dbReference>
<dbReference type="Gene3D" id="3.40.50.300">
    <property type="entry name" value="P-loop containing nucleotide triphosphate hydrolases"/>
    <property type="match status" value="1"/>
</dbReference>
<gene>
    <name evidence="12" type="ORF">CPM_0815</name>
    <name evidence="11" type="ORF">CSP5_0818</name>
</gene>
<comment type="similarity">
    <text evidence="1">Belongs to the eukaryotic RecA-like protein family. RadB subfamily.</text>
</comment>
<feature type="domain" description="RecA family profile 1" evidence="10">
    <location>
        <begin position="8"/>
        <end position="165"/>
    </location>
</feature>
<keyword evidence="3" id="KW-0547">Nucleotide-binding</keyword>
<evidence type="ECO:0000313" key="14">
    <source>
        <dbReference type="Proteomes" id="UP000195607"/>
    </source>
</evidence>
<dbReference type="SUPFAM" id="SSF52540">
    <property type="entry name" value="P-loop containing nucleoside triphosphate hydrolases"/>
    <property type="match status" value="1"/>
</dbReference>
<comment type="function">
    <text evidence="8">Involved in DNA repair and in homologous recombination. May regulate the cleavage reactions of the branch-structured DNA. Has a very weak ATPase activity that is not stimulated by DNA. Binds DNA but does not promote DNA strands exchange.</text>
</comment>
<evidence type="ECO:0000256" key="4">
    <source>
        <dbReference type="ARBA" id="ARBA00022763"/>
    </source>
</evidence>
<name>A0A1N5U6S8_9ARCH</name>
<evidence type="ECO:0000256" key="5">
    <source>
        <dbReference type="ARBA" id="ARBA00022840"/>
    </source>
</evidence>
<dbReference type="STRING" id="1673428.CPM_0815"/>
<evidence type="ECO:0000313" key="13">
    <source>
        <dbReference type="Proteomes" id="UP000187822"/>
    </source>
</evidence>
<dbReference type="RefSeq" id="WP_021788621.1">
    <property type="nucleotide sequence ID" value="NZ_LT671858.1"/>
</dbReference>
<accession>A0A1N5U6S8</accession>
<evidence type="ECO:0000259" key="10">
    <source>
        <dbReference type="PROSITE" id="PS50162"/>
    </source>
</evidence>
<keyword evidence="6" id="KW-0238">DNA-binding</keyword>
<dbReference type="EMBL" id="LT719092">
    <property type="protein sequence ID" value="SJK84662.1"/>
    <property type="molecule type" value="Genomic_DNA"/>
</dbReference>
<dbReference type="GO" id="GO:0140664">
    <property type="term" value="F:ATP-dependent DNA damage sensor activity"/>
    <property type="evidence" value="ECO:0007669"/>
    <property type="project" value="InterPro"/>
</dbReference>
<dbReference type="EMBL" id="LT671858">
    <property type="protein sequence ID" value="SIM56206.1"/>
    <property type="molecule type" value="Genomic_DNA"/>
</dbReference>
<evidence type="ECO:0000256" key="6">
    <source>
        <dbReference type="ARBA" id="ARBA00023125"/>
    </source>
</evidence>
<dbReference type="OrthoDB" id="17644at2157"/>
<dbReference type="GO" id="GO:0003684">
    <property type="term" value="F:damaged DNA binding"/>
    <property type="evidence" value="ECO:0007669"/>
    <property type="project" value="InterPro"/>
</dbReference>
<evidence type="ECO:0000313" key="12">
    <source>
        <dbReference type="EMBL" id="SJK84662.1"/>
    </source>
</evidence>
<dbReference type="InterPro" id="IPR020588">
    <property type="entry name" value="RecA_ATP-bd"/>
</dbReference>
<dbReference type="SMART" id="SM00382">
    <property type="entry name" value="AAA"/>
    <property type="match status" value="1"/>
</dbReference>
<proteinExistence type="inferred from homology"/>
<protein>
    <recommendedName>
        <fullName evidence="2 9">DNA repair and recombination protein RadB</fullName>
    </recommendedName>
</protein>
<dbReference type="NCBIfam" id="TIGR02237">
    <property type="entry name" value="recomb_radB"/>
    <property type="match status" value="1"/>
</dbReference>
<organism evidence="11 14">
    <name type="scientific">Cuniculiplasma divulgatum</name>
    <dbReference type="NCBI Taxonomy" id="1673428"/>
    <lineage>
        <taxon>Archaea</taxon>
        <taxon>Methanobacteriati</taxon>
        <taxon>Thermoplasmatota</taxon>
        <taxon>Thermoplasmata</taxon>
        <taxon>Thermoplasmatales</taxon>
        <taxon>Cuniculiplasmataceae</taxon>
        <taxon>Cuniculiplasma</taxon>
    </lineage>
</organism>
<evidence type="ECO:0000256" key="9">
    <source>
        <dbReference type="NCBIfam" id="TIGR02237"/>
    </source>
</evidence>
<dbReference type="GeneID" id="41588092"/>
<dbReference type="Proteomes" id="UP000195607">
    <property type="component" value="Chromosome I"/>
</dbReference>
<dbReference type="AlphaFoldDB" id="A0A1N5U6S8"/>
<evidence type="ECO:0000256" key="8">
    <source>
        <dbReference type="ARBA" id="ARBA00024641"/>
    </source>
</evidence>
<dbReference type="InterPro" id="IPR003593">
    <property type="entry name" value="AAA+_ATPase"/>
</dbReference>
<reference evidence="11 14" key="1">
    <citation type="submission" date="2016-04" db="EMBL/GenBank/DDBJ databases">
        <authorList>
            <person name="Evans L.H."/>
            <person name="Alamgir A."/>
            <person name="Owens N."/>
            <person name="Weber N.D."/>
            <person name="Virtaneva K."/>
            <person name="Barbian K."/>
            <person name="Babar A."/>
            <person name="Rosenke K."/>
        </authorList>
    </citation>
    <scope>NUCLEOTIDE SEQUENCE [LARGE SCALE GENOMIC DNA]</scope>
    <source>
        <strain evidence="11">S5</strain>
        <strain evidence="14">S5(T) (JCM 30642 \VKM B-2941)</strain>
    </source>
</reference>
<dbReference type="PIRSF" id="PIRSF003336">
    <property type="entry name" value="RadB"/>
    <property type="match status" value="1"/>
</dbReference>
<keyword evidence="4" id="KW-0227">DNA damage</keyword>
<dbReference type="InterPro" id="IPR027417">
    <property type="entry name" value="P-loop_NTPase"/>
</dbReference>
<reference evidence="12" key="2">
    <citation type="submission" date="2016-06" db="EMBL/GenBank/DDBJ databases">
        <authorList>
            <person name="Olsen C.W."/>
            <person name="Carey S."/>
            <person name="Hinshaw L."/>
            <person name="Karasin A.I."/>
        </authorList>
    </citation>
    <scope>NUCLEOTIDE SEQUENCE [LARGE SCALE GENOMIC DNA]</scope>
    <source>
        <strain evidence="12">PM4</strain>
    </source>
</reference>
<dbReference type="PANTHER" id="PTHR22942:SF47">
    <property type="entry name" value="DNA REPAIR AND RECOMBINATION PROTEIN RADB"/>
    <property type="match status" value="1"/>
</dbReference>
<evidence type="ECO:0000256" key="1">
    <source>
        <dbReference type="ARBA" id="ARBA00006876"/>
    </source>
</evidence>
<sequence length="230" mass="25779">MKSPEIRREEKLPFGIGCIDQFLEGGIDPGVITQIYGEGGSGKTNMALQLTVSALSRGERVIYVDTEGFSSNRFLQICGGNQEYSNNLILFTPENIGEQEVCLIKAERMMQNSKDVKLLVIDSMTALLRIERDENLKNQGLSRDISIINTICNKYKIPVFITNQIYFDVEENQITPYGGYLLNHFSKTILSIKRTRGTGRELKIVKHRSIQDGKSVEIFVNSTGLSCTEG</sequence>
<evidence type="ECO:0000313" key="11">
    <source>
        <dbReference type="EMBL" id="SIM56206.1"/>
    </source>
</evidence>
<dbReference type="PANTHER" id="PTHR22942">
    <property type="entry name" value="RECA/RAD51/RADA DNA STRAND-PAIRING FAMILY MEMBER"/>
    <property type="match status" value="1"/>
</dbReference>
<dbReference type="KEGG" id="cdiv:CPM_0815"/>
<keyword evidence="13" id="KW-1185">Reference proteome</keyword>
<dbReference type="GO" id="GO:0006310">
    <property type="term" value="P:DNA recombination"/>
    <property type="evidence" value="ECO:0007669"/>
    <property type="project" value="UniProtKB-KW"/>
</dbReference>
<evidence type="ECO:0000256" key="7">
    <source>
        <dbReference type="ARBA" id="ARBA00023172"/>
    </source>
</evidence>
<keyword evidence="7" id="KW-0233">DNA recombination</keyword>
<dbReference type="Pfam" id="PF08423">
    <property type="entry name" value="Rad51"/>
    <property type="match status" value="1"/>
</dbReference>
<keyword evidence="5" id="KW-0067">ATP-binding</keyword>